<accession>M6U5K8</accession>
<dbReference type="AlphaFoldDB" id="M6U5K8"/>
<evidence type="ECO:0000313" key="2">
    <source>
        <dbReference type="EMBL" id="EMO39785.1"/>
    </source>
</evidence>
<evidence type="ECO:0000313" key="3">
    <source>
        <dbReference type="Proteomes" id="UP000012153"/>
    </source>
</evidence>
<dbReference type="PANTHER" id="PTHR43441:SF2">
    <property type="entry name" value="FAMILY ACETYLTRANSFERASE, PUTATIVE (AFU_ORTHOLOGUE AFUA_7G00850)-RELATED"/>
    <property type="match status" value="1"/>
</dbReference>
<feature type="domain" description="N-acetyltransferase" evidence="1">
    <location>
        <begin position="5"/>
        <end position="120"/>
    </location>
</feature>
<protein>
    <submittedName>
        <fullName evidence="2">Acetyltransferase (GNAT) domain protein</fullName>
    </submittedName>
</protein>
<dbReference type="GO" id="GO:0008999">
    <property type="term" value="F:protein-N-terminal-alanine acetyltransferase activity"/>
    <property type="evidence" value="ECO:0007669"/>
    <property type="project" value="TreeGrafter"/>
</dbReference>
<dbReference type="Pfam" id="PF13302">
    <property type="entry name" value="Acetyltransf_3"/>
    <property type="match status" value="1"/>
</dbReference>
<dbReference type="InterPro" id="IPR000182">
    <property type="entry name" value="GNAT_dom"/>
</dbReference>
<sequence length="137" mass="16082">MDKNGECWTYLTYGPFNTLIEYQNWIREIQNLVDPIFYAIIDKNTSKSVGVVSYLRIDQEKGSIEVGHLNFSNLLKRTKAATEAMYLMMNYAFELGFRRYEWKCNSLNIPSRKAAQRYGFSYLDNMQLTIVILHSIQ</sequence>
<dbReference type="Gene3D" id="3.40.630.30">
    <property type="match status" value="1"/>
</dbReference>
<organism evidence="2 3">
    <name type="scientific">Leptospira noguchii serovar Autumnalis str. ZUN142</name>
    <dbReference type="NCBI Taxonomy" id="1085540"/>
    <lineage>
        <taxon>Bacteria</taxon>
        <taxon>Pseudomonadati</taxon>
        <taxon>Spirochaetota</taxon>
        <taxon>Spirochaetia</taxon>
        <taxon>Leptospirales</taxon>
        <taxon>Leptospiraceae</taxon>
        <taxon>Leptospira</taxon>
    </lineage>
</organism>
<dbReference type="GO" id="GO:0005737">
    <property type="term" value="C:cytoplasm"/>
    <property type="evidence" value="ECO:0007669"/>
    <property type="project" value="TreeGrafter"/>
</dbReference>
<dbReference type="PANTHER" id="PTHR43441">
    <property type="entry name" value="RIBOSOMAL-PROTEIN-SERINE ACETYLTRANSFERASE"/>
    <property type="match status" value="1"/>
</dbReference>
<proteinExistence type="predicted"/>
<reference evidence="2 3" key="1">
    <citation type="submission" date="2013-01" db="EMBL/GenBank/DDBJ databases">
        <authorList>
            <person name="Harkins D.M."/>
            <person name="Durkin A.S."/>
            <person name="Brinkac L.M."/>
            <person name="Haft D.H."/>
            <person name="Selengut J.D."/>
            <person name="Sanka R."/>
            <person name="DePew J."/>
            <person name="Purushe J."/>
            <person name="Matthias M.A."/>
            <person name="Vinetz J.M."/>
            <person name="Sutton G.G."/>
            <person name="Nierman W.C."/>
            <person name="Fouts D.E."/>
        </authorList>
    </citation>
    <scope>NUCLEOTIDE SEQUENCE [LARGE SCALE GENOMIC DNA]</scope>
    <source>
        <strain evidence="2 3">ZUN142</strain>
    </source>
</reference>
<comment type="caution">
    <text evidence="2">The sequence shown here is derived from an EMBL/GenBank/DDBJ whole genome shotgun (WGS) entry which is preliminary data.</text>
</comment>
<dbReference type="Proteomes" id="UP000012153">
    <property type="component" value="Unassembled WGS sequence"/>
</dbReference>
<keyword evidence="2" id="KW-0808">Transferase</keyword>
<dbReference type="GO" id="GO:1990189">
    <property type="term" value="F:protein N-terminal-serine acetyltransferase activity"/>
    <property type="evidence" value="ECO:0007669"/>
    <property type="project" value="TreeGrafter"/>
</dbReference>
<dbReference type="SUPFAM" id="SSF55729">
    <property type="entry name" value="Acyl-CoA N-acyltransferases (Nat)"/>
    <property type="match status" value="1"/>
</dbReference>
<dbReference type="InterPro" id="IPR051908">
    <property type="entry name" value="Ribosomal_N-acetyltransferase"/>
</dbReference>
<dbReference type="EMBL" id="AHOP02000049">
    <property type="protein sequence ID" value="EMO39785.1"/>
    <property type="molecule type" value="Genomic_DNA"/>
</dbReference>
<dbReference type="InterPro" id="IPR016181">
    <property type="entry name" value="Acyl_CoA_acyltransferase"/>
</dbReference>
<gene>
    <name evidence="2" type="ORF">LEP1GSC186_1297</name>
</gene>
<name>M6U5K8_9LEPT</name>
<evidence type="ECO:0000259" key="1">
    <source>
        <dbReference type="Pfam" id="PF13302"/>
    </source>
</evidence>